<dbReference type="OrthoDB" id="230688at2157"/>
<sequence>MADGGDGDVGVGSRGQHLASVGVIVGTGAVLSGIHLLSIAGSKANVLTVLSGGVTSLVFSAAVVGIGLWAGQSWEASSTTRLAVWCGGGTASFLLLAFLARILVESQGGTLPLGPRWFAGASSTGALLGSVLGIYDVRHVRARQRWRTAKDQTERLNNRLRRSNERLMVMNRVLRHNVRNDLNVVQGRAELIASRNTGVDARDAETIADVAQSLVAQSDKARTLESLMGAEGDHQSIDLATVVERELAALGQTYPGVQVAIEMPEQVPVEAAPSLDTAVANLLENAAKHNDADEPRVRVTVDWNPIETELVIADNGPGVPEHELDVLDEGSETKLRHTSGLGLWTTVWVVEHSDGELEFEDNDPRGTVVRMRLPSADAAEVDGFDRVGLTTTMPA</sequence>
<keyword evidence="1" id="KW-1133">Transmembrane helix</keyword>
<evidence type="ECO:0000259" key="2">
    <source>
        <dbReference type="PROSITE" id="PS50109"/>
    </source>
</evidence>
<dbReference type="KEGG" id="hsn:DV733_06305"/>
<feature type="domain" description="Histidine kinase" evidence="2">
    <location>
        <begin position="173"/>
        <end position="377"/>
    </location>
</feature>
<accession>A0A4D6HAN9</accession>
<dbReference type="RefSeq" id="WP_049995563.1">
    <property type="nucleotide sequence ID" value="NZ_CP031310.1"/>
</dbReference>
<gene>
    <name evidence="3" type="ORF">DV733_06305</name>
</gene>
<reference evidence="3 4" key="1">
    <citation type="journal article" date="2019" name="Nat. Commun.">
        <title>A new type of DNA phosphorothioation-based antiviral system in archaea.</title>
        <authorList>
            <person name="Xiong L."/>
            <person name="Liu S."/>
            <person name="Chen S."/>
            <person name="Xiao Y."/>
            <person name="Zhu B."/>
            <person name="Gao Y."/>
            <person name="Zhang Y."/>
            <person name="Chen B."/>
            <person name="Luo J."/>
            <person name="Deng Z."/>
            <person name="Chen X."/>
            <person name="Wang L."/>
            <person name="Chen S."/>
        </authorList>
    </citation>
    <scope>NUCLEOTIDE SEQUENCE [LARGE SCALE GENOMIC DNA]</scope>
    <source>
        <strain evidence="3 4">CBA1105</strain>
    </source>
</reference>
<dbReference type="InterPro" id="IPR036890">
    <property type="entry name" value="HATPase_C_sf"/>
</dbReference>
<dbReference type="InterPro" id="IPR005467">
    <property type="entry name" value="His_kinase_dom"/>
</dbReference>
<keyword evidence="4" id="KW-1185">Reference proteome</keyword>
<dbReference type="Pfam" id="PF02518">
    <property type="entry name" value="HATPase_c"/>
    <property type="match status" value="1"/>
</dbReference>
<evidence type="ECO:0000313" key="3">
    <source>
        <dbReference type="EMBL" id="QCC50880.1"/>
    </source>
</evidence>
<dbReference type="PANTHER" id="PTHR43065:SF23">
    <property type="entry name" value="SENSOR HISTIDINE KINASE PDTAS"/>
    <property type="match status" value="1"/>
</dbReference>
<dbReference type="SUPFAM" id="SSF55874">
    <property type="entry name" value="ATPase domain of HSP90 chaperone/DNA topoisomerase II/histidine kinase"/>
    <property type="match status" value="1"/>
</dbReference>
<dbReference type="EMBL" id="CP031310">
    <property type="protein sequence ID" value="QCC50880.1"/>
    <property type="molecule type" value="Genomic_DNA"/>
</dbReference>
<dbReference type="STRING" id="1457250.GCA_000755225_00226"/>
<dbReference type="InterPro" id="IPR003594">
    <property type="entry name" value="HATPase_dom"/>
</dbReference>
<name>A0A4D6HAN9_9EURY</name>
<organism evidence="3 4">
    <name type="scientific">Halapricum salinum</name>
    <dbReference type="NCBI Taxonomy" id="1457250"/>
    <lineage>
        <taxon>Archaea</taxon>
        <taxon>Methanobacteriati</taxon>
        <taxon>Methanobacteriota</taxon>
        <taxon>Stenosarchaea group</taxon>
        <taxon>Halobacteria</taxon>
        <taxon>Halobacteriales</taxon>
        <taxon>Haloarculaceae</taxon>
        <taxon>Halapricum</taxon>
    </lineage>
</organism>
<keyword evidence="1" id="KW-0472">Membrane</keyword>
<dbReference type="PROSITE" id="PS50109">
    <property type="entry name" value="HIS_KIN"/>
    <property type="match status" value="1"/>
</dbReference>
<feature type="transmembrane region" description="Helical" evidence="1">
    <location>
        <begin position="46"/>
        <end position="70"/>
    </location>
</feature>
<proteinExistence type="predicted"/>
<dbReference type="Proteomes" id="UP000296706">
    <property type="component" value="Chromosome"/>
</dbReference>
<keyword evidence="1" id="KW-0812">Transmembrane</keyword>
<dbReference type="GeneID" id="39847459"/>
<feature type="transmembrane region" description="Helical" evidence="1">
    <location>
        <begin position="82"/>
        <end position="104"/>
    </location>
</feature>
<feature type="transmembrane region" description="Helical" evidence="1">
    <location>
        <begin position="116"/>
        <end position="137"/>
    </location>
</feature>
<dbReference type="AlphaFoldDB" id="A0A4D6HAN9"/>
<evidence type="ECO:0000256" key="1">
    <source>
        <dbReference type="SAM" id="Phobius"/>
    </source>
</evidence>
<dbReference type="SMART" id="SM00387">
    <property type="entry name" value="HATPase_c"/>
    <property type="match status" value="1"/>
</dbReference>
<evidence type="ECO:0000313" key="4">
    <source>
        <dbReference type="Proteomes" id="UP000296706"/>
    </source>
</evidence>
<dbReference type="PANTHER" id="PTHR43065">
    <property type="entry name" value="SENSOR HISTIDINE KINASE"/>
    <property type="match status" value="1"/>
</dbReference>
<protein>
    <recommendedName>
        <fullName evidence="2">Histidine kinase domain-containing protein</fullName>
    </recommendedName>
</protein>
<feature type="transmembrane region" description="Helical" evidence="1">
    <location>
        <begin position="18"/>
        <end position="40"/>
    </location>
</feature>
<dbReference type="Gene3D" id="3.30.565.10">
    <property type="entry name" value="Histidine kinase-like ATPase, C-terminal domain"/>
    <property type="match status" value="1"/>
</dbReference>